<name>A0A6I4IA22_9SPHI</name>
<keyword evidence="3" id="KW-1185">Reference proteome</keyword>
<evidence type="ECO:0000313" key="2">
    <source>
        <dbReference type="EMBL" id="MVN90326.1"/>
    </source>
</evidence>
<protein>
    <submittedName>
        <fullName evidence="2">Polymerase</fullName>
    </submittedName>
</protein>
<dbReference type="EMBL" id="WQLA01000001">
    <property type="protein sequence ID" value="MVN90326.1"/>
    <property type="molecule type" value="Genomic_DNA"/>
</dbReference>
<dbReference type="Proteomes" id="UP000434850">
    <property type="component" value="Unassembled WGS sequence"/>
</dbReference>
<feature type="signal peptide" evidence="1">
    <location>
        <begin position="1"/>
        <end position="20"/>
    </location>
</feature>
<feature type="chain" id="PRO_5026274060" evidence="1">
    <location>
        <begin position="21"/>
        <end position="381"/>
    </location>
</feature>
<reference evidence="2 3" key="1">
    <citation type="submission" date="2019-12" db="EMBL/GenBank/DDBJ databases">
        <title>Mucilaginibacter sp. HME9299 genome sequencing and assembly.</title>
        <authorList>
            <person name="Kang H."/>
            <person name="Kim H."/>
            <person name="Joh K."/>
        </authorList>
    </citation>
    <scope>NUCLEOTIDE SEQUENCE [LARGE SCALE GENOMIC DNA]</scope>
    <source>
        <strain evidence="2 3">HME9299</strain>
    </source>
</reference>
<accession>A0A6I4IA22</accession>
<dbReference type="Gene3D" id="2.40.160.50">
    <property type="entry name" value="membrane protein fhac: a member of the omp85/tpsb transporter family"/>
    <property type="match status" value="1"/>
</dbReference>
<organism evidence="2 3">
    <name type="scientific">Mucilaginibacter aquatilis</name>
    <dbReference type="NCBI Taxonomy" id="1517760"/>
    <lineage>
        <taxon>Bacteria</taxon>
        <taxon>Pseudomonadati</taxon>
        <taxon>Bacteroidota</taxon>
        <taxon>Sphingobacteriia</taxon>
        <taxon>Sphingobacteriales</taxon>
        <taxon>Sphingobacteriaceae</taxon>
        <taxon>Mucilaginibacter</taxon>
    </lineage>
</organism>
<keyword evidence="1" id="KW-0732">Signal</keyword>
<gene>
    <name evidence="2" type="ORF">GO816_04230</name>
</gene>
<evidence type="ECO:0000313" key="3">
    <source>
        <dbReference type="Proteomes" id="UP000434850"/>
    </source>
</evidence>
<comment type="caution">
    <text evidence="2">The sequence shown here is derived from an EMBL/GenBank/DDBJ whole genome shotgun (WGS) entry which is preliminary data.</text>
</comment>
<dbReference type="OrthoDB" id="9771071at2"/>
<dbReference type="RefSeq" id="WP_157540087.1">
    <property type="nucleotide sequence ID" value="NZ_WQLA01000001.1"/>
</dbReference>
<sequence length="381" mass="43259">MRKYVTLILLGLLCVTNAYAQPKFIKTIAPKFVRKMLFEKDSSRSASFFLLPVISSAPETGLELGASTLYSFYTDTSKVTRVSNVFAYGTFTTEGQQRVSVSSSYWTAQNRYHYTGLISYVNFPFNFYGIGNNTEKSSEQRISEKRLRINFSGEKRLGNWYLGYVAGGYNFTYRIDNTGKPFEAQLTSYDRNGGAGIFAGPNITFDNRNNNTYTTKGMVVNAYLNVMHGLFADNNYKGSFFNIEYAQFFSLSKRFIVGLNIQEQSLLGNQTPFYLLPELGNDEMMRGYYNGRYRDKNLLAGQTELRYRISDRIGIAAFAGTGTVFRNKLDLKQFKPNYGGGLRYFFDTEKGLTMRIDYGVGQQAAGEKRQQGFYMSLGEAF</sequence>
<proteinExistence type="predicted"/>
<dbReference type="AlphaFoldDB" id="A0A6I4IA22"/>
<evidence type="ECO:0000256" key="1">
    <source>
        <dbReference type="SAM" id="SignalP"/>
    </source>
</evidence>